<dbReference type="AlphaFoldDB" id="A0A174APB4"/>
<dbReference type="Proteomes" id="UP000095706">
    <property type="component" value="Unassembled WGS sequence"/>
</dbReference>
<keyword evidence="2" id="KW-1133">Transmembrane helix</keyword>
<feature type="region of interest" description="Disordered" evidence="1">
    <location>
        <begin position="1"/>
        <end position="63"/>
    </location>
</feature>
<evidence type="ECO:0000256" key="1">
    <source>
        <dbReference type="SAM" id="MobiDB-lite"/>
    </source>
</evidence>
<proteinExistence type="predicted"/>
<feature type="domain" description="DUF4367" evidence="3">
    <location>
        <begin position="206"/>
        <end position="313"/>
    </location>
</feature>
<organism evidence="4 5">
    <name type="scientific">Fusicatenibacter saccharivorans</name>
    <dbReference type="NCBI Taxonomy" id="1150298"/>
    <lineage>
        <taxon>Bacteria</taxon>
        <taxon>Bacillati</taxon>
        <taxon>Bacillota</taxon>
        <taxon>Clostridia</taxon>
        <taxon>Lachnospirales</taxon>
        <taxon>Lachnospiraceae</taxon>
        <taxon>Fusicatenibacter</taxon>
    </lineage>
</organism>
<dbReference type="EMBL" id="CYYV01000004">
    <property type="protein sequence ID" value="CUN89699.1"/>
    <property type="molecule type" value="Genomic_DNA"/>
</dbReference>
<feature type="compositionally biased region" description="Low complexity" evidence="1">
    <location>
        <begin position="52"/>
        <end position="63"/>
    </location>
</feature>
<protein>
    <recommendedName>
        <fullName evidence="3">DUF4367 domain-containing protein</fullName>
    </recommendedName>
</protein>
<keyword evidence="2" id="KW-0472">Membrane</keyword>
<evidence type="ECO:0000256" key="2">
    <source>
        <dbReference type="SAM" id="Phobius"/>
    </source>
</evidence>
<dbReference type="InterPro" id="IPR025377">
    <property type="entry name" value="DUF4367"/>
</dbReference>
<evidence type="ECO:0000313" key="5">
    <source>
        <dbReference type="Proteomes" id="UP000095706"/>
    </source>
</evidence>
<feature type="compositionally biased region" description="Basic and acidic residues" evidence="1">
    <location>
        <begin position="1"/>
        <end position="39"/>
    </location>
</feature>
<gene>
    <name evidence="4" type="ORF">ERS852406_00863</name>
</gene>
<evidence type="ECO:0000259" key="3">
    <source>
        <dbReference type="Pfam" id="PF14285"/>
    </source>
</evidence>
<feature type="transmembrane region" description="Helical" evidence="2">
    <location>
        <begin position="133"/>
        <end position="152"/>
    </location>
</feature>
<name>A0A174APB4_9FIRM</name>
<evidence type="ECO:0000313" key="4">
    <source>
        <dbReference type="EMBL" id="CUN89699.1"/>
    </source>
</evidence>
<accession>A0A174APB4</accession>
<keyword evidence="2" id="KW-0812">Transmembrane</keyword>
<sequence>MENAEERKKMKKIEKEEQLKKKLEQTMEEKMAADSKTVEGESAVVKAEEGNTATEQEPEAAPALSEEELNAMYERFQQRLQKEGLADAEGNPTEKTLEIRRQIVEKKVEREKQAERQKKIAKRAKTTKHWVRTAKAAGVVLVVGACVFGASMTSEANRIRLVETINGVRNVGDTTWVDNGQDRKYSTGSLEEAKREIKDILHIDVPEFYYVPEKMEYSSVIVSKAAQIAIIEYQYKDTSVYFNLAANEKDLSQGEWKDTEKVQIETLDNTLDVEMGTMSENEENNYYAKWKYKDAYYQLSGQLEKEELVKILSEMQYNL</sequence>
<reference evidence="4 5" key="1">
    <citation type="submission" date="2015-09" db="EMBL/GenBank/DDBJ databases">
        <authorList>
            <consortium name="Pathogen Informatics"/>
        </authorList>
    </citation>
    <scope>NUCLEOTIDE SEQUENCE [LARGE SCALE GENOMIC DNA]</scope>
    <source>
        <strain evidence="4 5">2789STDY5608849</strain>
    </source>
</reference>
<dbReference type="Pfam" id="PF14285">
    <property type="entry name" value="DUF4367"/>
    <property type="match status" value="1"/>
</dbReference>